<dbReference type="InterPro" id="IPR016024">
    <property type="entry name" value="ARM-type_fold"/>
</dbReference>
<comment type="similarity">
    <text evidence="1">Belongs to the CNOT9 family.</text>
</comment>
<dbReference type="Proteomes" id="UP000594263">
    <property type="component" value="Unplaced"/>
</dbReference>
<accession>A0A7N0ZT38</accession>
<evidence type="ECO:0008006" key="4">
    <source>
        <dbReference type="Google" id="ProtNLM"/>
    </source>
</evidence>
<dbReference type="EnsemblPlants" id="Kaladp0031s0044.1.v1.1">
    <property type="protein sequence ID" value="Kaladp0031s0044.1.v1.1"/>
    <property type="gene ID" value="Kaladp0031s0044.v1.1"/>
</dbReference>
<reference evidence="2" key="1">
    <citation type="submission" date="2021-01" db="UniProtKB">
        <authorList>
            <consortium name="EnsemblPlants"/>
        </authorList>
    </citation>
    <scope>IDENTIFICATION</scope>
</reference>
<dbReference type="Pfam" id="PF04078">
    <property type="entry name" value="Rcd1"/>
    <property type="match status" value="1"/>
</dbReference>
<organism evidence="2 3">
    <name type="scientific">Kalanchoe fedtschenkoi</name>
    <name type="common">Lavender scallops</name>
    <name type="synonym">South American air plant</name>
    <dbReference type="NCBI Taxonomy" id="63787"/>
    <lineage>
        <taxon>Eukaryota</taxon>
        <taxon>Viridiplantae</taxon>
        <taxon>Streptophyta</taxon>
        <taxon>Embryophyta</taxon>
        <taxon>Tracheophyta</taxon>
        <taxon>Spermatophyta</taxon>
        <taxon>Magnoliopsida</taxon>
        <taxon>eudicotyledons</taxon>
        <taxon>Gunneridae</taxon>
        <taxon>Pentapetalae</taxon>
        <taxon>Saxifragales</taxon>
        <taxon>Crassulaceae</taxon>
        <taxon>Kalanchoe</taxon>
    </lineage>
</organism>
<dbReference type="InterPro" id="IPR007216">
    <property type="entry name" value="CNOT9"/>
</dbReference>
<keyword evidence="3" id="KW-1185">Reference proteome</keyword>
<sequence length="352" mass="39592">MLTLPAATAFSDLEHSASATPSTSAAATSPNPTTAAVAIHANSSSGYDIKNNPRSDSSIAQLSDSEMKEMVYALYDNQRRRDALDILSKVINSRPVRTAELAPMLWNTPGIAFILLKEALTAYRFLNNEDRLKLISGRVLNAICLLQCVAMHASCRRPFVTAHIPIYLYPFLRMKETTPTTEKLRLASLGTLGALVKMNDPQVIHYLLDSQVFPCCLCSLEFGDQLAKSVAAYVMYKLLSSEFGINYCCNFSERFLSVVQVLRKIIEQTSELNEHTIRMLRFALGSYLVLAEFPRACEYLKLYFPSKFCSAYFVTLLQKVEPRLYEDLMRLCDKIDAEMIRLRLPTLGPLRL</sequence>
<dbReference type="PANTHER" id="PTHR12262">
    <property type="entry name" value="CCR4-NOT TRANSCRIPTION COMPLEX SUBUNIT 9"/>
    <property type="match status" value="1"/>
</dbReference>
<evidence type="ECO:0000256" key="1">
    <source>
        <dbReference type="ARBA" id="ARBA00006385"/>
    </source>
</evidence>
<dbReference type="Gramene" id="Kaladp0031s0044.1.v1.1">
    <property type="protein sequence ID" value="Kaladp0031s0044.1.v1.1"/>
    <property type="gene ID" value="Kaladp0031s0044.v1.1"/>
</dbReference>
<protein>
    <recommendedName>
        <fullName evidence="4">Cell differentiation protein rcd1</fullName>
    </recommendedName>
</protein>
<dbReference type="GO" id="GO:0006402">
    <property type="term" value="P:mRNA catabolic process"/>
    <property type="evidence" value="ECO:0007669"/>
    <property type="project" value="InterPro"/>
</dbReference>
<dbReference type="InterPro" id="IPR011989">
    <property type="entry name" value="ARM-like"/>
</dbReference>
<name>A0A7N0ZT38_KALFE</name>
<dbReference type="AlphaFoldDB" id="A0A7N0ZT38"/>
<evidence type="ECO:0000313" key="2">
    <source>
        <dbReference type="EnsemblPlants" id="Kaladp0031s0044.1.v1.1"/>
    </source>
</evidence>
<proteinExistence type="inferred from homology"/>
<dbReference type="GO" id="GO:0030014">
    <property type="term" value="C:CCR4-NOT complex"/>
    <property type="evidence" value="ECO:0007669"/>
    <property type="project" value="InterPro"/>
</dbReference>
<dbReference type="Gene3D" id="1.25.10.10">
    <property type="entry name" value="Leucine-rich Repeat Variant"/>
    <property type="match status" value="1"/>
</dbReference>
<dbReference type="SUPFAM" id="SSF48371">
    <property type="entry name" value="ARM repeat"/>
    <property type="match status" value="1"/>
</dbReference>
<evidence type="ECO:0000313" key="3">
    <source>
        <dbReference type="Proteomes" id="UP000594263"/>
    </source>
</evidence>